<evidence type="ECO:0000313" key="4">
    <source>
        <dbReference type="Proteomes" id="UP001596052"/>
    </source>
</evidence>
<evidence type="ECO:0000259" key="2">
    <source>
        <dbReference type="Pfam" id="PF21742"/>
    </source>
</evidence>
<feature type="domain" description="DUF6868" evidence="2">
    <location>
        <begin position="1"/>
        <end position="79"/>
    </location>
</feature>
<feature type="transmembrane region" description="Helical" evidence="1">
    <location>
        <begin position="52"/>
        <end position="76"/>
    </location>
</feature>
<gene>
    <name evidence="3" type="ORF">ACFQDI_04405</name>
</gene>
<protein>
    <submittedName>
        <fullName evidence="3">DUF6868 family protein</fullName>
    </submittedName>
</protein>
<accession>A0ABW0KMF6</accession>
<keyword evidence="1" id="KW-1133">Transmembrane helix</keyword>
<feature type="transmembrane region" description="Helical" evidence="1">
    <location>
        <begin position="9"/>
        <end position="32"/>
    </location>
</feature>
<dbReference type="Pfam" id="PF21742">
    <property type="entry name" value="DUF6868"/>
    <property type="match status" value="1"/>
</dbReference>
<dbReference type="Proteomes" id="UP001596052">
    <property type="component" value="Unassembled WGS sequence"/>
</dbReference>
<keyword evidence="4" id="KW-1185">Reference proteome</keyword>
<keyword evidence="1" id="KW-0812">Transmembrane</keyword>
<evidence type="ECO:0000313" key="3">
    <source>
        <dbReference type="EMBL" id="MFC5454091.1"/>
    </source>
</evidence>
<sequence>MSIETTRSFLLWCLGINYGVLMLWFLAFSLAHDTIYRLHVRWFRLTVEQFDAVHYAGMAVYKIGVLLLNLVPYVALRIMG</sequence>
<dbReference type="InterPro" id="IPR049220">
    <property type="entry name" value="DUF6868"/>
</dbReference>
<keyword evidence="1" id="KW-0472">Membrane</keyword>
<evidence type="ECO:0000256" key="1">
    <source>
        <dbReference type="SAM" id="Phobius"/>
    </source>
</evidence>
<name>A0ABW0KMF6_9BACT</name>
<dbReference type="EMBL" id="JBHSMQ010000001">
    <property type="protein sequence ID" value="MFC5454091.1"/>
    <property type="molecule type" value="Genomic_DNA"/>
</dbReference>
<organism evidence="3 4">
    <name type="scientific">Prosthecobacter fluviatilis</name>
    <dbReference type="NCBI Taxonomy" id="445931"/>
    <lineage>
        <taxon>Bacteria</taxon>
        <taxon>Pseudomonadati</taxon>
        <taxon>Verrucomicrobiota</taxon>
        <taxon>Verrucomicrobiia</taxon>
        <taxon>Verrucomicrobiales</taxon>
        <taxon>Verrucomicrobiaceae</taxon>
        <taxon>Prosthecobacter</taxon>
    </lineage>
</organism>
<reference evidence="4" key="1">
    <citation type="journal article" date="2019" name="Int. J. Syst. Evol. Microbiol.">
        <title>The Global Catalogue of Microorganisms (GCM) 10K type strain sequencing project: providing services to taxonomists for standard genome sequencing and annotation.</title>
        <authorList>
            <consortium name="The Broad Institute Genomics Platform"/>
            <consortium name="The Broad Institute Genome Sequencing Center for Infectious Disease"/>
            <person name="Wu L."/>
            <person name="Ma J."/>
        </authorList>
    </citation>
    <scope>NUCLEOTIDE SEQUENCE [LARGE SCALE GENOMIC DNA]</scope>
    <source>
        <strain evidence="4">CGMCC 4.1469</strain>
    </source>
</reference>
<dbReference type="RefSeq" id="WP_377163807.1">
    <property type="nucleotide sequence ID" value="NZ_JBHSMQ010000001.1"/>
</dbReference>
<comment type="caution">
    <text evidence="3">The sequence shown here is derived from an EMBL/GenBank/DDBJ whole genome shotgun (WGS) entry which is preliminary data.</text>
</comment>
<proteinExistence type="predicted"/>